<evidence type="ECO:0000256" key="8">
    <source>
        <dbReference type="ARBA" id="ARBA00022840"/>
    </source>
</evidence>
<dbReference type="PANTHER" id="PTHR43547:SF2">
    <property type="entry name" value="HYBRID SIGNAL TRANSDUCTION HISTIDINE KINASE C"/>
    <property type="match status" value="1"/>
</dbReference>
<dbReference type="SUPFAM" id="SSF52172">
    <property type="entry name" value="CheY-like"/>
    <property type="match status" value="1"/>
</dbReference>
<dbReference type="Pfam" id="PF06580">
    <property type="entry name" value="His_kinase"/>
    <property type="match status" value="1"/>
</dbReference>
<dbReference type="PRINTS" id="PR00344">
    <property type="entry name" value="BCTRLSENSOR"/>
</dbReference>
<dbReference type="Gene3D" id="3.40.50.2300">
    <property type="match status" value="1"/>
</dbReference>
<evidence type="ECO:0000256" key="5">
    <source>
        <dbReference type="ARBA" id="ARBA00022679"/>
    </source>
</evidence>
<dbReference type="EMBL" id="CP016808">
    <property type="protein sequence ID" value="ANY70925.1"/>
    <property type="molecule type" value="Genomic_DNA"/>
</dbReference>
<evidence type="ECO:0000259" key="13">
    <source>
        <dbReference type="PROSITE" id="PS50110"/>
    </source>
</evidence>
<feature type="transmembrane region" description="Helical" evidence="11">
    <location>
        <begin position="280"/>
        <end position="298"/>
    </location>
</feature>
<feature type="transmembrane region" description="Helical" evidence="11">
    <location>
        <begin position="12"/>
        <end position="28"/>
    </location>
</feature>
<keyword evidence="4 10" id="KW-0597">Phosphoprotein</keyword>
<dbReference type="GO" id="GO:0000155">
    <property type="term" value="F:phosphorelay sensor kinase activity"/>
    <property type="evidence" value="ECO:0007669"/>
    <property type="project" value="InterPro"/>
</dbReference>
<dbReference type="Pfam" id="PF00072">
    <property type="entry name" value="Response_reg"/>
    <property type="match status" value="1"/>
</dbReference>
<dbReference type="InterPro" id="IPR005467">
    <property type="entry name" value="His_kinase_dom"/>
</dbReference>
<dbReference type="InterPro" id="IPR003594">
    <property type="entry name" value="HATPase_dom"/>
</dbReference>
<dbReference type="SMART" id="SM00448">
    <property type="entry name" value="REC"/>
    <property type="match status" value="1"/>
</dbReference>
<dbReference type="InterPro" id="IPR004358">
    <property type="entry name" value="Sig_transdc_His_kin-like_C"/>
</dbReference>
<dbReference type="FunFam" id="3.30.565.10:FF:000006">
    <property type="entry name" value="Sensor histidine kinase WalK"/>
    <property type="match status" value="1"/>
</dbReference>
<dbReference type="PROSITE" id="PS50110">
    <property type="entry name" value="RESPONSE_REGULATORY"/>
    <property type="match status" value="1"/>
</dbReference>
<keyword evidence="5" id="KW-0808">Transferase</keyword>
<dbReference type="SUPFAM" id="SSF55874">
    <property type="entry name" value="ATPase domain of HSP90 chaperone/DNA topoisomerase II/histidine kinase"/>
    <property type="match status" value="2"/>
</dbReference>
<organism evidence="14">
    <name type="scientific">Paenibacillus sp. BIHB 4019</name>
    <dbReference type="NCBI Taxonomy" id="1870819"/>
    <lineage>
        <taxon>Bacteria</taxon>
        <taxon>Bacillati</taxon>
        <taxon>Bacillota</taxon>
        <taxon>Bacilli</taxon>
        <taxon>Bacillales</taxon>
        <taxon>Paenibacillaceae</taxon>
        <taxon>Paenibacillus</taxon>
    </lineage>
</organism>
<name>A0A1B2DT97_9BACL</name>
<evidence type="ECO:0000256" key="3">
    <source>
        <dbReference type="ARBA" id="ARBA00012438"/>
    </source>
</evidence>
<keyword evidence="11" id="KW-0812">Transmembrane</keyword>
<evidence type="ECO:0000313" key="14">
    <source>
        <dbReference type="EMBL" id="ANY70925.1"/>
    </source>
</evidence>
<dbReference type="InterPro" id="IPR011006">
    <property type="entry name" value="CheY-like_superfamily"/>
</dbReference>
<keyword evidence="8" id="KW-0067">ATP-binding</keyword>
<dbReference type="PROSITE" id="PS50109">
    <property type="entry name" value="HIS_KIN"/>
    <property type="match status" value="1"/>
</dbReference>
<dbReference type="AlphaFoldDB" id="A0A1B2DT97"/>
<keyword evidence="6" id="KW-0547">Nucleotide-binding</keyword>
<evidence type="ECO:0000256" key="6">
    <source>
        <dbReference type="ARBA" id="ARBA00022741"/>
    </source>
</evidence>
<evidence type="ECO:0000256" key="7">
    <source>
        <dbReference type="ARBA" id="ARBA00022777"/>
    </source>
</evidence>
<feature type="transmembrane region" description="Helical" evidence="11">
    <location>
        <begin position="335"/>
        <end position="353"/>
    </location>
</feature>
<dbReference type="EC" id="2.7.13.3" evidence="3"/>
<evidence type="ECO:0000256" key="9">
    <source>
        <dbReference type="ARBA" id="ARBA00023012"/>
    </source>
</evidence>
<protein>
    <recommendedName>
        <fullName evidence="3">histidine kinase</fullName>
        <ecNumber evidence="3">2.7.13.3</ecNumber>
    </recommendedName>
</protein>
<comment type="catalytic activity">
    <reaction evidence="1">
        <text>ATP + protein L-histidine = ADP + protein N-phospho-L-histidine.</text>
        <dbReference type="EC" id="2.7.13.3"/>
    </reaction>
</comment>
<dbReference type="Gene3D" id="1.10.287.130">
    <property type="match status" value="1"/>
</dbReference>
<keyword evidence="9" id="KW-0902">Two-component regulatory system</keyword>
<comment type="subcellular location">
    <subcellularLocation>
        <location evidence="2">Cell membrane</location>
        <topology evidence="2">Multi-pass membrane protein</topology>
    </subcellularLocation>
</comment>
<sequence length="1043" mass="117338">MLRKQIKLSHVIYLVFFVLLLIVVRWSWQNQLAVENPPTVKQGVLDLRGVDLDETKPLLLDGEWLFYAGQWVGASNIESAVQGQLLQVPGKWNAAFAHTDQEAYGYGTYYVRILLDRPSVEPFSVWFQSIYTASEVEINGELLAKFGELAEGPEGHVSENKSFKVSYDGENQVELDLFVRASNYEAPLNGGITRSVQIGTEAGIDQIYTYSSAFQLIVIVIFLLHALYGLIIYLINVRKTEFIMFFLMMIASAMTIAVYHHGILFQLFPAEFAWTLKLKAYAYVWFSFFLLMMGRAFIGLTRKGLLFYSYVCLLAAYTIFVAMGPLELVLYSIESGLYMLLYYIPLFWTAYYFMKMVLNHAEGALFLLFSVVCVINNILWGAVYYAGTSQYMFYPVDLIAAITSFSAHWFKRYYHNWHENVSLNAQLAESNRLKDRFLANTSHELRTPLHGIMNIAQSVLTRKKHVLDEQSQRDMELLIMVSRRMSLMLGDLLDVVRLQDKRIQVRMSAVNIQSVAAGVLDMLRFLTEGTKVKLRMDMKENLPRVYADEERLVQIIINLVHNALKYTEEGSVELAAEQVNGSVWIRVTDTGVGMDEAMQKRAFQRYEQGASGVGGIGLGLSICKDLVELHGGELFVQSQPGKGSMFSFKLSVFDASVEDVLPQTMIHVKKEAESLAAVGAQLAAGADAMAAARYDLTEVALPASKSGGDADRIRVLAVDDDPVNLKVLVHILSAEMYHIELAFSAREALDKLHLEQWDLVIADVMMPGMSGYELTRLIRERFTLYELPIILLTARSEPEDIYAGFVAGANDYVTKPVDALELKYRAGSLSSLKQAVNERLSMEAAYLQAQIQPHFLFNALNSILALSEIDADKMRNLAEAFTSYLRISFDFLTAGKLVPLSRELELVENYLYIEQQRFGERLKVEWEVQAEVDKDMPIPPLTIQPLVENAVRHGLLSQRKGGTLGIRIVQHADTVEFYVSDTGVGMDAEQLSRLLSPAGRENRGIGLLNTHSRLTRLYGKGLRIASKVGEGTVVEFGISRFGE</sequence>
<dbReference type="PANTHER" id="PTHR43547">
    <property type="entry name" value="TWO-COMPONENT HISTIDINE KINASE"/>
    <property type="match status" value="1"/>
</dbReference>
<dbReference type="SMART" id="SM00388">
    <property type="entry name" value="HisKA"/>
    <property type="match status" value="1"/>
</dbReference>
<dbReference type="InterPro" id="IPR003661">
    <property type="entry name" value="HisK_dim/P_dom"/>
</dbReference>
<dbReference type="Gene3D" id="3.30.565.10">
    <property type="entry name" value="Histidine kinase-like ATPase, C-terminal domain"/>
    <property type="match status" value="2"/>
</dbReference>
<accession>A0A1B2DT97</accession>
<dbReference type="InterPro" id="IPR008979">
    <property type="entry name" value="Galactose-bd-like_sf"/>
</dbReference>
<dbReference type="SMART" id="SM00387">
    <property type="entry name" value="HATPase_c"/>
    <property type="match status" value="2"/>
</dbReference>
<feature type="transmembrane region" description="Helical" evidence="11">
    <location>
        <begin position="365"/>
        <end position="386"/>
    </location>
</feature>
<dbReference type="CDD" id="cd17574">
    <property type="entry name" value="REC_OmpR"/>
    <property type="match status" value="1"/>
</dbReference>
<proteinExistence type="predicted"/>
<evidence type="ECO:0000256" key="1">
    <source>
        <dbReference type="ARBA" id="ARBA00000085"/>
    </source>
</evidence>
<dbReference type="Pfam" id="PF02518">
    <property type="entry name" value="HATPase_c"/>
    <property type="match status" value="2"/>
</dbReference>
<keyword evidence="11" id="KW-1133">Transmembrane helix</keyword>
<dbReference type="Pfam" id="PF00512">
    <property type="entry name" value="HisKA"/>
    <property type="match status" value="1"/>
</dbReference>
<dbReference type="InterPro" id="IPR036097">
    <property type="entry name" value="HisK_dim/P_sf"/>
</dbReference>
<evidence type="ECO:0000259" key="12">
    <source>
        <dbReference type="PROSITE" id="PS50109"/>
    </source>
</evidence>
<dbReference type="InterPro" id="IPR036890">
    <property type="entry name" value="HATPase_C_sf"/>
</dbReference>
<feature type="transmembrane region" description="Helical" evidence="11">
    <location>
        <begin position="213"/>
        <end position="235"/>
    </location>
</feature>
<gene>
    <name evidence="14" type="ORF">BBD42_22900</name>
</gene>
<evidence type="ECO:0000256" key="10">
    <source>
        <dbReference type="PROSITE-ProRule" id="PRU00169"/>
    </source>
</evidence>
<evidence type="ECO:0000256" key="4">
    <source>
        <dbReference type="ARBA" id="ARBA00022553"/>
    </source>
</evidence>
<feature type="transmembrane region" description="Helical" evidence="11">
    <location>
        <begin position="305"/>
        <end position="323"/>
    </location>
</feature>
<dbReference type="GO" id="GO:0005524">
    <property type="term" value="F:ATP binding"/>
    <property type="evidence" value="ECO:0007669"/>
    <property type="project" value="UniProtKB-KW"/>
</dbReference>
<dbReference type="SUPFAM" id="SSF47384">
    <property type="entry name" value="Homodimeric domain of signal transducing histidine kinase"/>
    <property type="match status" value="1"/>
</dbReference>
<evidence type="ECO:0000256" key="11">
    <source>
        <dbReference type="SAM" id="Phobius"/>
    </source>
</evidence>
<feature type="transmembrane region" description="Helical" evidence="11">
    <location>
        <begin position="242"/>
        <end position="260"/>
    </location>
</feature>
<dbReference type="CDD" id="cd00082">
    <property type="entry name" value="HisKA"/>
    <property type="match status" value="1"/>
</dbReference>
<evidence type="ECO:0000256" key="2">
    <source>
        <dbReference type="ARBA" id="ARBA00004651"/>
    </source>
</evidence>
<dbReference type="InterPro" id="IPR001789">
    <property type="entry name" value="Sig_transdc_resp-reg_receiver"/>
</dbReference>
<keyword evidence="11" id="KW-0472">Membrane</keyword>
<reference evidence="14" key="1">
    <citation type="submission" date="2016-08" db="EMBL/GenBank/DDBJ databases">
        <title>Complete Genome Seqeunce of Paenibacillus sp. BIHB 4019 from tea rhizoplane.</title>
        <authorList>
            <person name="Thakur R."/>
            <person name="Swarnkar M.K."/>
            <person name="Gulati A."/>
        </authorList>
    </citation>
    <scope>NUCLEOTIDE SEQUENCE [LARGE SCALE GENOMIC DNA]</scope>
    <source>
        <strain evidence="14">BIHB4019</strain>
    </source>
</reference>
<feature type="domain" description="Response regulatory" evidence="13">
    <location>
        <begin position="714"/>
        <end position="830"/>
    </location>
</feature>
<dbReference type="GO" id="GO:0005886">
    <property type="term" value="C:plasma membrane"/>
    <property type="evidence" value="ECO:0007669"/>
    <property type="project" value="UniProtKB-SubCell"/>
</dbReference>
<dbReference type="SUPFAM" id="SSF49785">
    <property type="entry name" value="Galactose-binding domain-like"/>
    <property type="match status" value="1"/>
</dbReference>
<feature type="modified residue" description="4-aspartylphosphate" evidence="10">
    <location>
        <position position="763"/>
    </location>
</feature>
<feature type="domain" description="Histidine kinase" evidence="12">
    <location>
        <begin position="440"/>
        <end position="654"/>
    </location>
</feature>
<dbReference type="InterPro" id="IPR010559">
    <property type="entry name" value="Sig_transdc_His_kin_internal"/>
</dbReference>
<keyword evidence="7" id="KW-0418">Kinase</keyword>